<dbReference type="GO" id="GO:0003952">
    <property type="term" value="F:NAD+ synthase (glutamine-hydrolyzing) activity"/>
    <property type="evidence" value="ECO:0007669"/>
    <property type="project" value="UniProtKB-UniRule"/>
</dbReference>
<dbReference type="Proteomes" id="UP000014400">
    <property type="component" value="Unassembled WGS sequence"/>
</dbReference>
<dbReference type="GO" id="GO:0005524">
    <property type="term" value="F:ATP binding"/>
    <property type="evidence" value="ECO:0007669"/>
    <property type="project" value="UniProtKB-UniRule"/>
</dbReference>
<organism evidence="12 13">
    <name type="scientific">Sutterella wadsworthensis HGA0223</name>
    <dbReference type="NCBI Taxonomy" id="1203554"/>
    <lineage>
        <taxon>Bacteria</taxon>
        <taxon>Pseudomonadati</taxon>
        <taxon>Pseudomonadota</taxon>
        <taxon>Betaproteobacteria</taxon>
        <taxon>Burkholderiales</taxon>
        <taxon>Sutterellaceae</taxon>
        <taxon>Sutterella</taxon>
    </lineage>
</organism>
<evidence type="ECO:0000256" key="1">
    <source>
        <dbReference type="ARBA" id="ARBA00005188"/>
    </source>
</evidence>
<dbReference type="NCBIfam" id="NF002730">
    <property type="entry name" value="PRK02628.1"/>
    <property type="match status" value="1"/>
</dbReference>
<dbReference type="Gene3D" id="1.10.10.1140">
    <property type="entry name" value="Glutamine-dependent NAD+ synthetase, C-terminal domain"/>
    <property type="match status" value="1"/>
</dbReference>
<dbReference type="CDD" id="cd00553">
    <property type="entry name" value="NAD_synthase"/>
    <property type="match status" value="1"/>
</dbReference>
<reference evidence="12 13" key="1">
    <citation type="submission" date="2013-04" db="EMBL/GenBank/DDBJ databases">
        <title>The Genome Sequence of Sutterella wadsworthensis HGA0223.</title>
        <authorList>
            <consortium name="The Broad Institute Genomics Platform"/>
            <person name="Earl A."/>
            <person name="Ward D."/>
            <person name="Feldgarden M."/>
            <person name="Gevers D."/>
            <person name="Schmidt T.M."/>
            <person name="Dover J."/>
            <person name="Dai D."/>
            <person name="Walker B."/>
            <person name="Young S."/>
            <person name="Zeng Q."/>
            <person name="Gargeya S."/>
            <person name="Fitzgerald M."/>
            <person name="Haas B."/>
            <person name="Abouelleil A."/>
            <person name="Allen A.W."/>
            <person name="Alvarado L."/>
            <person name="Arachchi H.M."/>
            <person name="Berlin A.M."/>
            <person name="Chapman S.B."/>
            <person name="Gainer-Dewar J."/>
            <person name="Goldberg J."/>
            <person name="Griggs A."/>
            <person name="Gujja S."/>
            <person name="Hansen M."/>
            <person name="Howarth C."/>
            <person name="Imamovic A."/>
            <person name="Ireland A."/>
            <person name="Larimer J."/>
            <person name="McCowan C."/>
            <person name="Murphy C."/>
            <person name="Pearson M."/>
            <person name="Poon T.W."/>
            <person name="Priest M."/>
            <person name="Roberts A."/>
            <person name="Saif S."/>
            <person name="Shea T."/>
            <person name="Sisk P."/>
            <person name="Sykes S."/>
            <person name="Wortman J."/>
            <person name="Nusbaum C."/>
            <person name="Birren B."/>
        </authorList>
    </citation>
    <scope>NUCLEOTIDE SEQUENCE [LARGE SCALE GENOMIC DNA]</scope>
    <source>
        <strain evidence="12 13">HGA0223</strain>
    </source>
</reference>
<dbReference type="PATRIC" id="fig|1203554.3.peg.1481"/>
<keyword evidence="13" id="KW-1185">Reference proteome</keyword>
<dbReference type="SUPFAM" id="SSF52402">
    <property type="entry name" value="Adenine nucleotide alpha hydrolases-like"/>
    <property type="match status" value="1"/>
</dbReference>
<dbReference type="InterPro" id="IPR041856">
    <property type="entry name" value="NAD+_synth_C"/>
</dbReference>
<evidence type="ECO:0000256" key="7">
    <source>
        <dbReference type="HAMAP-Rule" id="MF_02090"/>
    </source>
</evidence>
<dbReference type="GO" id="GO:0004359">
    <property type="term" value="F:glutaminase activity"/>
    <property type="evidence" value="ECO:0007669"/>
    <property type="project" value="InterPro"/>
</dbReference>
<feature type="binding site" evidence="7">
    <location>
        <position position="469"/>
    </location>
    <ligand>
        <name>ATP</name>
        <dbReference type="ChEBI" id="CHEBI:30616"/>
    </ligand>
</feature>
<feature type="binding site" evidence="7">
    <location>
        <position position="474"/>
    </location>
    <ligand>
        <name>deamido-NAD(+)</name>
        <dbReference type="ChEBI" id="CHEBI:58437"/>
        <note>ligand shared between two neighboring subunits</note>
    </ligand>
</feature>
<dbReference type="GO" id="GO:0005737">
    <property type="term" value="C:cytoplasm"/>
    <property type="evidence" value="ECO:0007669"/>
    <property type="project" value="InterPro"/>
</dbReference>
<feature type="active site" description="Nucleophile; for glutaminase activity" evidence="7">
    <location>
        <position position="177"/>
    </location>
</feature>
<dbReference type="eggNOG" id="COG0388">
    <property type="taxonomic scope" value="Bacteria"/>
</dbReference>
<dbReference type="EMBL" id="ATCF01000020">
    <property type="protein sequence ID" value="EPD98842.1"/>
    <property type="molecule type" value="Genomic_DNA"/>
</dbReference>
<dbReference type="eggNOG" id="COG0171">
    <property type="taxonomic scope" value="Bacteria"/>
</dbReference>
<dbReference type="UniPathway" id="UPA00253">
    <property type="reaction ID" value="UER00334"/>
</dbReference>
<dbReference type="InterPro" id="IPR003694">
    <property type="entry name" value="NAD_synthase"/>
</dbReference>
<comment type="catalytic activity">
    <reaction evidence="7 8">
        <text>deamido-NAD(+) + L-glutamine + ATP + H2O = L-glutamate + AMP + diphosphate + NAD(+) + H(+)</text>
        <dbReference type="Rhea" id="RHEA:24384"/>
        <dbReference type="ChEBI" id="CHEBI:15377"/>
        <dbReference type="ChEBI" id="CHEBI:15378"/>
        <dbReference type="ChEBI" id="CHEBI:29985"/>
        <dbReference type="ChEBI" id="CHEBI:30616"/>
        <dbReference type="ChEBI" id="CHEBI:33019"/>
        <dbReference type="ChEBI" id="CHEBI:57540"/>
        <dbReference type="ChEBI" id="CHEBI:58359"/>
        <dbReference type="ChEBI" id="CHEBI:58437"/>
        <dbReference type="ChEBI" id="CHEBI:456215"/>
        <dbReference type="EC" id="6.3.5.1"/>
    </reaction>
</comment>
<gene>
    <name evidence="7" type="primary">nadE</name>
    <name evidence="12" type="ORF">HMPREF1476_01417</name>
</gene>
<dbReference type="AlphaFoldDB" id="S3BXQ0"/>
<feature type="binding site" evidence="7">
    <location>
        <position position="445"/>
    </location>
    <ligand>
        <name>deamido-NAD(+)</name>
        <dbReference type="ChEBI" id="CHEBI:58437"/>
        <note>ligand shared between two neighboring subunits</note>
    </ligand>
</feature>
<feature type="binding site" evidence="7">
    <location>
        <begin position="359"/>
        <end position="366"/>
    </location>
    <ligand>
        <name>ATP</name>
        <dbReference type="ChEBI" id="CHEBI:30616"/>
    </ligand>
</feature>
<feature type="domain" description="CN hydrolase" evidence="11">
    <location>
        <begin position="11"/>
        <end position="274"/>
    </location>
</feature>
<comment type="similarity">
    <text evidence="9">Belongs to the NAD synthetase family.</text>
</comment>
<keyword evidence="6 7" id="KW-0520">NAD</keyword>
<keyword evidence="5 7" id="KW-0067">ATP-binding</keyword>
<feature type="binding site" evidence="7">
    <location>
        <position position="129"/>
    </location>
    <ligand>
        <name>L-glutamine</name>
        <dbReference type="ChEBI" id="CHEBI:58359"/>
    </ligand>
</feature>
<proteinExistence type="inferred from homology"/>
<dbReference type="EC" id="6.3.5.1" evidence="7 8"/>
<evidence type="ECO:0000313" key="12">
    <source>
        <dbReference type="EMBL" id="EPD98842.1"/>
    </source>
</evidence>
<dbReference type="HAMAP" id="MF_02090">
    <property type="entry name" value="NadE_glutamine_dep"/>
    <property type="match status" value="1"/>
</dbReference>
<dbReference type="InterPro" id="IPR014445">
    <property type="entry name" value="Gln-dep_NAD_synthase"/>
</dbReference>
<feature type="binding site" evidence="7">
    <location>
        <position position="603"/>
    </location>
    <ligand>
        <name>deamido-NAD(+)</name>
        <dbReference type="ChEBI" id="CHEBI:58437"/>
        <note>ligand shared between two neighboring subunits</note>
    </ligand>
</feature>
<feature type="active site" description="Proton acceptor; for glutaminase activity" evidence="7">
    <location>
        <position position="51"/>
    </location>
</feature>
<sequence length="635" mass="68205">MKIGENATGFIKAAAGSPRVHPGEPMKNAAEICSVIDQAEALKADVLVLPELVLSGYTAADLFLRAPLLEGVLTALECIKDHLKRPESEGLIVVLGAPIRADGRLFNCAVFLQNGRVLGIVPKSHLPNYQEFYEARWFSPASEAVSSTLELLGDTVPFGTDLIFESASGLAIAAEICEDLWVAQPPATAAAAAGANVIVNLSASNETAGKAKFRRELVRLQSARSMCAYVYASSGEGESTTDLVFSGHLLAAAGGRIAAESIWQTGMISANIDLERIELERIRFRSFAQGVEAKPCRRIHAAPTPSARSALWPAKVDPAPFIPKNAERRRERAREILRMQCAGLTERLRKTGIARVVIGVSGGLDSTLALLVAAAAMDELGRPRSDILGISMPGFGTSSGTRASAEALMRGLGIEFRTIDIRPACRQHFADIGHPEDRYDVVFENAQARERTQILMDVANAVGGLVLGTSDMSELALGWATFNGDHMSMYAVNAGVPKTLVQYLVRVFGEMHPELEEVLAGVLATEISPELLPPDAAGRIQSTEAALGPYALHDFFLYHVMKSGFARAKIETLAAIAFPEVDKALLSKTAATFFRRFYAQQFKRSSMPDGPKIGSVALSPRGDLRLPSDLGPIES</sequence>
<evidence type="ECO:0000256" key="8">
    <source>
        <dbReference type="PIRNR" id="PIRNR006630"/>
    </source>
</evidence>
<feature type="region of interest" description="Disordered" evidence="10">
    <location>
        <begin position="613"/>
        <end position="635"/>
    </location>
</feature>
<keyword evidence="4 7" id="KW-0547">Nucleotide-binding</keyword>
<dbReference type="SUPFAM" id="SSF56317">
    <property type="entry name" value="Carbon-nitrogen hydrolase"/>
    <property type="match status" value="1"/>
</dbReference>
<dbReference type="HOGENOM" id="CLU_025662_0_0_4"/>
<evidence type="ECO:0000256" key="5">
    <source>
        <dbReference type="ARBA" id="ARBA00022840"/>
    </source>
</evidence>
<dbReference type="Pfam" id="PF02540">
    <property type="entry name" value="NAD_synthase"/>
    <property type="match status" value="1"/>
</dbReference>
<dbReference type="InterPro" id="IPR014729">
    <property type="entry name" value="Rossmann-like_a/b/a_fold"/>
</dbReference>
<dbReference type="PROSITE" id="PS50263">
    <property type="entry name" value="CN_HYDROLASE"/>
    <property type="match status" value="1"/>
</dbReference>
<dbReference type="Pfam" id="PF00795">
    <property type="entry name" value="CN_hydrolase"/>
    <property type="match status" value="1"/>
</dbReference>
<comment type="caution">
    <text evidence="12">The sequence shown here is derived from an EMBL/GenBank/DDBJ whole genome shotgun (WGS) entry which is preliminary data.</text>
</comment>
<evidence type="ECO:0000256" key="9">
    <source>
        <dbReference type="RuleBase" id="RU003811"/>
    </source>
</evidence>
<evidence type="ECO:0000256" key="4">
    <source>
        <dbReference type="ARBA" id="ARBA00022741"/>
    </source>
</evidence>
<feature type="binding site" evidence="7">
    <location>
        <begin position="479"/>
        <end position="482"/>
    </location>
    <ligand>
        <name>deamido-NAD(+)</name>
        <dbReference type="ChEBI" id="CHEBI:58437"/>
        <note>ligand shared between two neighboring subunits</note>
    </ligand>
</feature>
<dbReference type="InterPro" id="IPR036526">
    <property type="entry name" value="C-N_Hydrolase_sf"/>
</dbReference>
<dbReference type="InterPro" id="IPR022310">
    <property type="entry name" value="NAD/GMP_synthase"/>
</dbReference>
<dbReference type="GO" id="GO:0008795">
    <property type="term" value="F:NAD+ synthase activity"/>
    <property type="evidence" value="ECO:0007669"/>
    <property type="project" value="UniProtKB-UniRule"/>
</dbReference>
<name>S3BXQ0_9BURK</name>
<evidence type="ECO:0000259" key="11">
    <source>
        <dbReference type="PROSITE" id="PS50263"/>
    </source>
</evidence>
<dbReference type="CDD" id="cd07570">
    <property type="entry name" value="GAT_Gln-NAD-synth"/>
    <property type="match status" value="1"/>
</dbReference>
<dbReference type="GO" id="GO:0009435">
    <property type="term" value="P:NAD+ biosynthetic process"/>
    <property type="evidence" value="ECO:0007669"/>
    <property type="project" value="UniProtKB-UniRule"/>
</dbReference>
<accession>S3BXQ0</accession>
<feature type="binding site" evidence="7">
    <location>
        <position position="210"/>
    </location>
    <ligand>
        <name>L-glutamine</name>
        <dbReference type="ChEBI" id="CHEBI:58359"/>
    </ligand>
</feature>
<dbReference type="Gene3D" id="3.40.50.620">
    <property type="entry name" value="HUPs"/>
    <property type="match status" value="1"/>
</dbReference>
<evidence type="ECO:0000256" key="3">
    <source>
        <dbReference type="ARBA" id="ARBA00022598"/>
    </source>
</evidence>
<evidence type="ECO:0000256" key="10">
    <source>
        <dbReference type="SAM" id="MobiDB-lite"/>
    </source>
</evidence>
<evidence type="ECO:0000313" key="13">
    <source>
        <dbReference type="Proteomes" id="UP000014400"/>
    </source>
</evidence>
<feature type="active site" description="For glutaminase activity" evidence="7">
    <location>
        <position position="123"/>
    </location>
</feature>
<dbReference type="PANTHER" id="PTHR23090:SF9">
    <property type="entry name" value="GLUTAMINE-DEPENDENT NAD(+) SYNTHETASE"/>
    <property type="match status" value="1"/>
</dbReference>
<dbReference type="InterPro" id="IPR003010">
    <property type="entry name" value="C-N_Hydrolase"/>
</dbReference>
<protein>
    <recommendedName>
        <fullName evidence="7 8">Glutamine-dependent NAD(+) synthetase</fullName>
        <ecNumber evidence="7 8">6.3.5.1</ecNumber>
    </recommendedName>
    <alternativeName>
        <fullName evidence="7 8">NAD(+) synthase [glutamine-hydrolyzing]</fullName>
    </alternativeName>
</protein>
<comment type="similarity">
    <text evidence="2 7 8">In the C-terminal section; belongs to the NAD synthetase family.</text>
</comment>
<feature type="binding site" evidence="7">
    <location>
        <position position="204"/>
    </location>
    <ligand>
        <name>L-glutamine</name>
        <dbReference type="ChEBI" id="CHEBI:58359"/>
    </ligand>
</feature>
<comment type="function">
    <text evidence="7">Catalyzes the ATP-dependent amidation of deamido-NAD to form NAD. Uses L-glutamine as a nitrogen source.</text>
</comment>
<dbReference type="NCBIfam" id="TIGR00552">
    <property type="entry name" value="nadE"/>
    <property type="match status" value="1"/>
</dbReference>
<keyword evidence="3 7" id="KW-0436">Ligase</keyword>
<dbReference type="STRING" id="1203554.HMPREF1476_01417"/>
<dbReference type="PIRSF" id="PIRSF006630">
    <property type="entry name" value="NADS_GAT"/>
    <property type="match status" value="1"/>
</dbReference>
<dbReference type="Gene3D" id="3.60.110.10">
    <property type="entry name" value="Carbon-nitrogen hydrolase"/>
    <property type="match status" value="1"/>
</dbReference>
<evidence type="ECO:0000256" key="2">
    <source>
        <dbReference type="ARBA" id="ARBA00007145"/>
    </source>
</evidence>
<evidence type="ECO:0000256" key="6">
    <source>
        <dbReference type="ARBA" id="ARBA00023027"/>
    </source>
</evidence>
<dbReference type="PANTHER" id="PTHR23090">
    <property type="entry name" value="NH 3 /GLUTAMINE-DEPENDENT NAD + SYNTHETASE"/>
    <property type="match status" value="1"/>
</dbReference>
<comment type="pathway">
    <text evidence="1 7 8">Cofactor biosynthesis; NAD(+) biosynthesis; NAD(+) from deamido-NAD(+) (L-Gln route): step 1/1.</text>
</comment>